<evidence type="ECO:0000313" key="2">
    <source>
        <dbReference type="Proteomes" id="UP000293547"/>
    </source>
</evidence>
<reference evidence="1 2" key="1">
    <citation type="journal article" date="2019" name="bioRxiv">
        <title>Genomics, evolutionary history and diagnostics of the Alternaria alternata species group including apple and Asian pear pathotypes.</title>
        <authorList>
            <person name="Armitage A.D."/>
            <person name="Cockerton H.M."/>
            <person name="Sreenivasaprasad S."/>
            <person name="Woodhall J.W."/>
            <person name="Lane C.R."/>
            <person name="Harrison R.J."/>
            <person name="Clarkson J.P."/>
        </authorList>
    </citation>
    <scope>NUCLEOTIDE SEQUENCE [LARGE SCALE GENOMIC DNA]</scope>
    <source>
        <strain evidence="1 2">FERA 650</strain>
    </source>
</reference>
<proteinExistence type="predicted"/>
<evidence type="ECO:0000313" key="1">
    <source>
        <dbReference type="EMBL" id="KAB2100188.1"/>
    </source>
</evidence>
<name>A0ACB6F711_9PLEO</name>
<accession>A0ACB6F711</accession>
<dbReference type="EMBL" id="PDWZ02000013">
    <property type="protein sequence ID" value="KAB2100188.1"/>
    <property type="molecule type" value="Genomic_DNA"/>
</dbReference>
<gene>
    <name evidence="1" type="ORF">AG0111_0g11239</name>
</gene>
<protein>
    <submittedName>
        <fullName evidence="1">Uncharacterized protein</fullName>
    </submittedName>
</protein>
<sequence>MVAILAPVSLIATVVLTAVVAMVDLRAHRKSVP</sequence>
<comment type="caution">
    <text evidence="1">The sequence shown here is derived from an EMBL/GenBank/DDBJ whole genome shotgun (WGS) entry which is preliminary data.</text>
</comment>
<keyword evidence="2" id="KW-1185">Reference proteome</keyword>
<organism evidence="1 2">
    <name type="scientific">Alternaria gaisen</name>
    <dbReference type="NCBI Taxonomy" id="167740"/>
    <lineage>
        <taxon>Eukaryota</taxon>
        <taxon>Fungi</taxon>
        <taxon>Dikarya</taxon>
        <taxon>Ascomycota</taxon>
        <taxon>Pezizomycotina</taxon>
        <taxon>Dothideomycetes</taxon>
        <taxon>Pleosporomycetidae</taxon>
        <taxon>Pleosporales</taxon>
        <taxon>Pleosporineae</taxon>
        <taxon>Pleosporaceae</taxon>
        <taxon>Alternaria</taxon>
        <taxon>Alternaria sect. Alternaria</taxon>
    </lineage>
</organism>
<dbReference type="Proteomes" id="UP000293547">
    <property type="component" value="Unassembled WGS sequence"/>
</dbReference>